<dbReference type="InterPro" id="IPR052024">
    <property type="entry name" value="Methanogen_methyltrans"/>
</dbReference>
<dbReference type="EMBL" id="JASCXX010000019">
    <property type="protein sequence ID" value="MDI6450396.1"/>
    <property type="molecule type" value="Genomic_DNA"/>
</dbReference>
<sequence>MTPRQRVLAAIEHRQPDRIPVDLGSTPSSGISAIAYNKLKKHLGLAGGHTRIYDVVQQLAQPEEAVLDLFGIDVLDVGRAFNTSDDDWYDVTLADGSIAQYPKWFRPIAREDGSFEVERDGQIIARMPAGGTFFDQTCFPYVNGYPSDFRRLPEAMDKVLWSALAHSPWDHAHEPDFWRQLRERTIQLRQSSDRALMIVCGCNLFEWGTFLRRMDNFLMDLVAEPDGARALLEALIEVHLGTLERVCEAVGDVVDIIRFGDDLGMIGGPFMSPQTYRALFKPHHVRLNAYVHQHTPMKTFLHSCGSIYALLPDLIEAGYDVINPVQTNCKDMDPARLKREFGNDITFWGGGCDTAAVLGRADADEVRRHVRERLEIFAPGGGFVFNTIHNILPEVPPENVAALFEAVRQCNGM</sequence>
<name>A0AAW6TXG2_9BACT</name>
<accession>A0AAW6TXG2</accession>
<evidence type="ECO:0000313" key="3">
    <source>
        <dbReference type="Proteomes" id="UP001431776"/>
    </source>
</evidence>
<dbReference type="Pfam" id="PF01208">
    <property type="entry name" value="URO-D"/>
    <property type="match status" value="1"/>
</dbReference>
<dbReference type="GO" id="GO:0006779">
    <property type="term" value="P:porphyrin-containing compound biosynthetic process"/>
    <property type="evidence" value="ECO:0007669"/>
    <property type="project" value="InterPro"/>
</dbReference>
<proteinExistence type="predicted"/>
<organism evidence="2 3">
    <name type="scientific">Anaerobaca lacustris</name>
    <dbReference type="NCBI Taxonomy" id="3044600"/>
    <lineage>
        <taxon>Bacteria</taxon>
        <taxon>Pseudomonadati</taxon>
        <taxon>Planctomycetota</taxon>
        <taxon>Phycisphaerae</taxon>
        <taxon>Sedimentisphaerales</taxon>
        <taxon>Anaerobacaceae</taxon>
        <taxon>Anaerobaca</taxon>
    </lineage>
</organism>
<gene>
    <name evidence="2" type="ORF">QJ522_15145</name>
</gene>
<dbReference type="RefSeq" id="WP_349245805.1">
    <property type="nucleotide sequence ID" value="NZ_JASCXX010000019.1"/>
</dbReference>
<evidence type="ECO:0000313" key="2">
    <source>
        <dbReference type="EMBL" id="MDI6450396.1"/>
    </source>
</evidence>
<dbReference type="Gene3D" id="3.20.20.210">
    <property type="match status" value="1"/>
</dbReference>
<feature type="domain" description="Uroporphyrinogen decarboxylase (URO-D)" evidence="1">
    <location>
        <begin position="212"/>
        <end position="409"/>
    </location>
</feature>
<keyword evidence="3" id="KW-1185">Reference proteome</keyword>
<dbReference type="AlphaFoldDB" id="A0AAW6TXG2"/>
<comment type="caution">
    <text evidence="2">The sequence shown here is derived from an EMBL/GenBank/DDBJ whole genome shotgun (WGS) entry which is preliminary data.</text>
</comment>
<dbReference type="InterPro" id="IPR000257">
    <property type="entry name" value="Uroporphyrinogen_deCOase"/>
</dbReference>
<dbReference type="PANTHER" id="PTHR47099:SF1">
    <property type="entry name" value="METHYLCOBAMIDE:COM METHYLTRANSFERASE MTBA"/>
    <property type="match status" value="1"/>
</dbReference>
<dbReference type="SUPFAM" id="SSF51726">
    <property type="entry name" value="UROD/MetE-like"/>
    <property type="match status" value="1"/>
</dbReference>
<dbReference type="GO" id="GO:0004853">
    <property type="term" value="F:uroporphyrinogen decarboxylase activity"/>
    <property type="evidence" value="ECO:0007669"/>
    <property type="project" value="InterPro"/>
</dbReference>
<evidence type="ECO:0000259" key="1">
    <source>
        <dbReference type="Pfam" id="PF01208"/>
    </source>
</evidence>
<dbReference type="PANTHER" id="PTHR47099">
    <property type="entry name" value="METHYLCOBAMIDE:COM METHYLTRANSFERASE MTBA"/>
    <property type="match status" value="1"/>
</dbReference>
<reference evidence="2" key="1">
    <citation type="submission" date="2023-05" db="EMBL/GenBank/DDBJ databases">
        <title>Anaerotaeda fermentans gen. nov., sp. nov., a novel anaerobic planctomycete of the new family within the order Sedimentisphaerales isolated from Taman Peninsula, Russia.</title>
        <authorList>
            <person name="Khomyakova M.A."/>
            <person name="Merkel A.Y."/>
            <person name="Slobodkin A.I."/>
        </authorList>
    </citation>
    <scope>NUCLEOTIDE SEQUENCE</scope>
    <source>
        <strain evidence="2">M17dextr</strain>
    </source>
</reference>
<protein>
    <submittedName>
        <fullName evidence="2">Uroporphyrinogen decarboxylase family protein</fullName>
    </submittedName>
</protein>
<dbReference type="InterPro" id="IPR038071">
    <property type="entry name" value="UROD/MetE-like_sf"/>
</dbReference>
<dbReference type="Proteomes" id="UP001431776">
    <property type="component" value="Unassembled WGS sequence"/>
</dbReference>